<keyword evidence="2" id="KW-1185">Reference proteome</keyword>
<name>A0A016SPB2_9BILA</name>
<reference evidence="2" key="1">
    <citation type="journal article" date="2015" name="Nat. Genet.">
        <title>The genome and transcriptome of the zoonotic hookworm Ancylostoma ceylanicum identify infection-specific gene families.</title>
        <authorList>
            <person name="Schwarz E.M."/>
            <person name="Hu Y."/>
            <person name="Antoshechkin I."/>
            <person name="Miller M.M."/>
            <person name="Sternberg P.W."/>
            <person name="Aroian R.V."/>
        </authorList>
    </citation>
    <scope>NUCLEOTIDE SEQUENCE</scope>
    <source>
        <strain evidence="2">HY135</strain>
    </source>
</reference>
<evidence type="ECO:0000313" key="1">
    <source>
        <dbReference type="EMBL" id="EYB92518.1"/>
    </source>
</evidence>
<accession>A0A016SPB2</accession>
<proteinExistence type="predicted"/>
<dbReference type="EMBL" id="JARK01001529">
    <property type="protein sequence ID" value="EYB92518.1"/>
    <property type="molecule type" value="Genomic_DNA"/>
</dbReference>
<protein>
    <submittedName>
        <fullName evidence="1">Uncharacterized protein</fullName>
    </submittedName>
</protein>
<dbReference type="Proteomes" id="UP000024635">
    <property type="component" value="Unassembled WGS sequence"/>
</dbReference>
<organism evidence="1 2">
    <name type="scientific">Ancylostoma ceylanicum</name>
    <dbReference type="NCBI Taxonomy" id="53326"/>
    <lineage>
        <taxon>Eukaryota</taxon>
        <taxon>Metazoa</taxon>
        <taxon>Ecdysozoa</taxon>
        <taxon>Nematoda</taxon>
        <taxon>Chromadorea</taxon>
        <taxon>Rhabditida</taxon>
        <taxon>Rhabditina</taxon>
        <taxon>Rhabditomorpha</taxon>
        <taxon>Strongyloidea</taxon>
        <taxon>Ancylostomatidae</taxon>
        <taxon>Ancylostomatinae</taxon>
        <taxon>Ancylostoma</taxon>
    </lineage>
</organism>
<comment type="caution">
    <text evidence="1">The sequence shown here is derived from an EMBL/GenBank/DDBJ whole genome shotgun (WGS) entry which is preliminary data.</text>
</comment>
<evidence type="ECO:0000313" key="2">
    <source>
        <dbReference type="Proteomes" id="UP000024635"/>
    </source>
</evidence>
<dbReference type="STRING" id="53326.A0A016SPB2"/>
<sequence length="126" mass="13757">MKMRTNALFLVTLVCGTILVILLSILISSRSPQPGEVPSVMYFAMYLGDEDGEKQPYGLVATSERKSCSFYLEATPHPAPFCAKQRKAPNIIQLGTIFEKGFASDVLALRQIFERSEAISALPGGT</sequence>
<gene>
    <name evidence="1" type="primary">Acey_s0193.g1405</name>
    <name evidence="1" type="ORF">Y032_0193g1405</name>
</gene>
<dbReference type="AlphaFoldDB" id="A0A016SPB2"/>